<comment type="subcellular location">
    <subcellularLocation>
        <location evidence="1">Cell membrane</location>
        <topology evidence="1">Multi-pass membrane protein</topology>
    </subcellularLocation>
</comment>
<dbReference type="EMBL" id="JBHUMY010000018">
    <property type="protein sequence ID" value="MFD2661876.1"/>
    <property type="molecule type" value="Genomic_DNA"/>
</dbReference>
<comment type="caution">
    <text evidence="9">The sequence shown here is derived from an EMBL/GenBank/DDBJ whole genome shotgun (WGS) entry which is preliminary data.</text>
</comment>
<feature type="transmembrane region" description="Helical" evidence="8">
    <location>
        <begin position="12"/>
        <end position="39"/>
    </location>
</feature>
<dbReference type="Proteomes" id="UP001597493">
    <property type="component" value="Unassembled WGS sequence"/>
</dbReference>
<dbReference type="NCBIfam" id="TIGR01528">
    <property type="entry name" value="NMN_trans_PnuC"/>
    <property type="match status" value="1"/>
</dbReference>
<feature type="transmembrane region" description="Helical" evidence="8">
    <location>
        <begin position="183"/>
        <end position="201"/>
    </location>
</feature>
<dbReference type="PANTHER" id="PTHR36122">
    <property type="entry name" value="NICOTINAMIDE RIBOSIDE TRANSPORTER PNUC"/>
    <property type="match status" value="1"/>
</dbReference>
<dbReference type="Pfam" id="PF04973">
    <property type="entry name" value="NMN_transporter"/>
    <property type="match status" value="1"/>
</dbReference>
<evidence type="ECO:0000256" key="5">
    <source>
        <dbReference type="ARBA" id="ARBA00022692"/>
    </source>
</evidence>
<evidence type="ECO:0000256" key="1">
    <source>
        <dbReference type="ARBA" id="ARBA00004651"/>
    </source>
</evidence>
<gene>
    <name evidence="9" type="primary">pnuC</name>
    <name evidence="9" type="ORF">ACFSW5_16600</name>
</gene>
<comment type="similarity">
    <text evidence="2">Belongs to the nicotinamide ribonucleoside (NR) uptake permease (TC 4.B.1) family.</text>
</comment>
<keyword evidence="3" id="KW-0813">Transport</keyword>
<evidence type="ECO:0000256" key="4">
    <source>
        <dbReference type="ARBA" id="ARBA00022475"/>
    </source>
</evidence>
<proteinExistence type="inferred from homology"/>
<evidence type="ECO:0000256" key="6">
    <source>
        <dbReference type="ARBA" id="ARBA00022989"/>
    </source>
</evidence>
<evidence type="ECO:0000313" key="10">
    <source>
        <dbReference type="Proteomes" id="UP001597493"/>
    </source>
</evidence>
<sequence>MKKGWTLLIASVWMAAIAVYTSSTTLEVVATATGLLSVWLTARENIWAWPVGLVNVGCFFFMFEEAKLYADMTLQIFFFILSVYGWAVWLMKREGADVRPTRRIKMGTAVWLGALAVVLSAVWGYVLETYTDASIPYADAFIATFSLVAQYLLSSKVLENWICWVAVDVMSIAMYAYKELYALSFLYVIFLLIAASGYVSWRRELRQRERGLTVWQAESAPRV</sequence>
<feature type="transmembrane region" description="Helical" evidence="8">
    <location>
        <begin position="109"/>
        <end position="127"/>
    </location>
</feature>
<evidence type="ECO:0000313" key="9">
    <source>
        <dbReference type="EMBL" id="MFD2661876.1"/>
    </source>
</evidence>
<organism evidence="9 10">
    <name type="scientific">Paenibacillus thailandensis</name>
    <dbReference type="NCBI Taxonomy" id="393250"/>
    <lineage>
        <taxon>Bacteria</taxon>
        <taxon>Bacillati</taxon>
        <taxon>Bacillota</taxon>
        <taxon>Bacilli</taxon>
        <taxon>Bacillales</taxon>
        <taxon>Paenibacillaceae</taxon>
        <taxon>Paenibacillus</taxon>
    </lineage>
</organism>
<keyword evidence="6 8" id="KW-1133">Transmembrane helix</keyword>
<evidence type="ECO:0000256" key="2">
    <source>
        <dbReference type="ARBA" id="ARBA00006669"/>
    </source>
</evidence>
<keyword evidence="7 8" id="KW-0472">Membrane</keyword>
<keyword evidence="4" id="KW-1003">Cell membrane</keyword>
<accession>A0ABW5R082</accession>
<dbReference type="RefSeq" id="WP_379275346.1">
    <property type="nucleotide sequence ID" value="NZ_JBHUGT010000039.1"/>
</dbReference>
<keyword evidence="10" id="KW-1185">Reference proteome</keyword>
<dbReference type="InterPro" id="IPR006419">
    <property type="entry name" value="NMN_transpt_PnuC"/>
</dbReference>
<evidence type="ECO:0000256" key="8">
    <source>
        <dbReference type="SAM" id="Phobius"/>
    </source>
</evidence>
<protein>
    <submittedName>
        <fullName evidence="9">Nicotinamide riboside transporter PnuC</fullName>
    </submittedName>
</protein>
<name>A0ABW5R082_9BACL</name>
<evidence type="ECO:0000256" key="7">
    <source>
        <dbReference type="ARBA" id="ARBA00023136"/>
    </source>
</evidence>
<reference evidence="10" key="1">
    <citation type="journal article" date="2019" name="Int. J. Syst. Evol. Microbiol.">
        <title>The Global Catalogue of Microorganisms (GCM) 10K type strain sequencing project: providing services to taxonomists for standard genome sequencing and annotation.</title>
        <authorList>
            <consortium name="The Broad Institute Genomics Platform"/>
            <consortium name="The Broad Institute Genome Sequencing Center for Infectious Disease"/>
            <person name="Wu L."/>
            <person name="Ma J."/>
        </authorList>
    </citation>
    <scope>NUCLEOTIDE SEQUENCE [LARGE SCALE GENOMIC DNA]</scope>
    <source>
        <strain evidence="10">TISTR 1827</strain>
    </source>
</reference>
<evidence type="ECO:0000256" key="3">
    <source>
        <dbReference type="ARBA" id="ARBA00022448"/>
    </source>
</evidence>
<feature type="transmembrane region" description="Helical" evidence="8">
    <location>
        <begin position="69"/>
        <end position="89"/>
    </location>
</feature>
<keyword evidence="5 8" id="KW-0812">Transmembrane</keyword>
<dbReference type="PANTHER" id="PTHR36122:SF2">
    <property type="entry name" value="NICOTINAMIDE RIBOSIDE TRANSPORTER PNUC"/>
    <property type="match status" value="1"/>
</dbReference>